<dbReference type="Proteomes" id="UP000005365">
    <property type="component" value="Unassembled WGS sequence"/>
</dbReference>
<keyword evidence="1" id="KW-0472">Membrane</keyword>
<protein>
    <submittedName>
        <fullName evidence="2">Uncharacterized protein</fullName>
    </submittedName>
</protein>
<evidence type="ECO:0000313" key="2">
    <source>
        <dbReference type="EMBL" id="EET43046.1"/>
    </source>
</evidence>
<evidence type="ECO:0000256" key="1">
    <source>
        <dbReference type="SAM" id="Phobius"/>
    </source>
</evidence>
<sequence>MRFELRGRLKSRKRICAYSTHSTSGLGTYGPLITLYLYFSLFINIL</sequence>
<dbReference type="EMBL" id="ACKO02000028">
    <property type="protein sequence ID" value="EET43046.1"/>
    <property type="molecule type" value="Genomic_DNA"/>
</dbReference>
<dbReference type="AlphaFoldDB" id="C6M9H2"/>
<keyword evidence="1" id="KW-1133">Transmembrane helix</keyword>
<keyword evidence="1" id="KW-0812">Transmembrane</keyword>
<organism evidence="2 3">
    <name type="scientific">Neisseria sicca ATCC 29256</name>
    <dbReference type="NCBI Taxonomy" id="547045"/>
    <lineage>
        <taxon>Bacteria</taxon>
        <taxon>Pseudomonadati</taxon>
        <taxon>Pseudomonadota</taxon>
        <taxon>Betaproteobacteria</taxon>
        <taxon>Neisseriales</taxon>
        <taxon>Neisseriaceae</taxon>
        <taxon>Neisseria</taxon>
    </lineage>
</organism>
<proteinExistence type="predicted"/>
<gene>
    <name evidence="2" type="ORF">NEISICOT_03191</name>
</gene>
<evidence type="ECO:0000313" key="3">
    <source>
        <dbReference type="Proteomes" id="UP000005365"/>
    </source>
</evidence>
<feature type="transmembrane region" description="Helical" evidence="1">
    <location>
        <begin position="21"/>
        <end position="43"/>
    </location>
</feature>
<keyword evidence="3" id="KW-1185">Reference proteome</keyword>
<reference evidence="2" key="1">
    <citation type="submission" date="2009-07" db="EMBL/GenBank/DDBJ databases">
        <authorList>
            <person name="Weinstock G."/>
            <person name="Sodergren E."/>
            <person name="Clifton S."/>
            <person name="Fulton L."/>
            <person name="Fulton B."/>
            <person name="Courtney L."/>
            <person name="Fronick C."/>
            <person name="Harrison M."/>
            <person name="Strong C."/>
            <person name="Farmer C."/>
            <person name="Delahaunty K."/>
            <person name="Markovic C."/>
            <person name="Hall O."/>
            <person name="Minx P."/>
            <person name="Tomlinson C."/>
            <person name="Mitreva M."/>
            <person name="Nelson J."/>
            <person name="Hou S."/>
            <person name="Wollam A."/>
            <person name="Pepin K.H."/>
            <person name="Johnson M."/>
            <person name="Bhonagiri V."/>
            <person name="Nash W.E."/>
            <person name="Warren W."/>
            <person name="Chinwalla A."/>
            <person name="Mardis E.R."/>
            <person name="Wilson R.K."/>
        </authorList>
    </citation>
    <scope>NUCLEOTIDE SEQUENCE [LARGE SCALE GENOMIC DNA]</scope>
    <source>
        <strain evidence="2">ATCC 29256</strain>
    </source>
</reference>
<accession>C6M9H2</accession>
<name>C6M9H2_NEISI</name>
<comment type="caution">
    <text evidence="2">The sequence shown here is derived from an EMBL/GenBank/DDBJ whole genome shotgun (WGS) entry which is preliminary data.</text>
</comment>